<dbReference type="PROSITE" id="PS51257">
    <property type="entry name" value="PROKAR_LIPOPROTEIN"/>
    <property type="match status" value="1"/>
</dbReference>
<evidence type="ECO:0000313" key="3">
    <source>
        <dbReference type="Proteomes" id="UP001500507"/>
    </source>
</evidence>
<dbReference type="PANTHER" id="PTHR46825">
    <property type="entry name" value="D-ALANYL-D-ALANINE-CARBOXYPEPTIDASE/ENDOPEPTIDASE AMPH"/>
    <property type="match status" value="1"/>
</dbReference>
<keyword evidence="3" id="KW-1185">Reference proteome</keyword>
<dbReference type="RefSeq" id="WP_343763446.1">
    <property type="nucleotide sequence ID" value="NZ_BAAAFG010000002.1"/>
</dbReference>
<dbReference type="InterPro" id="IPR050491">
    <property type="entry name" value="AmpC-like"/>
</dbReference>
<comment type="caution">
    <text evidence="2">The sequence shown here is derived from an EMBL/GenBank/DDBJ whole genome shotgun (WGS) entry which is preliminary data.</text>
</comment>
<sequence length="369" mass="41905">MKKVFQISLIIISLISFSCGEKKNKPNTPKENRVVDNYSAKIDSLIQTTNPRKFNGVILITQKGEIKYSKAHVYSDFENKTPISLSDNFRIQSNSKQITAVLILKEFEKGNINLHTSIKQYLPGLKATWANAVTVHQLLNMSSGISSIEDPLLFEPGTDFYYSNPAYGLLGKIIKNVTGSEYVEIANELFKELGMNRTYCYELGMINNELINGYGNDNETKKFMVKDIDKNLSPLPNPKESWKNFIPAGGIISNLNDLRIWDEHLHKGDLLKPETYKLMISSDDRRTDYFKAYGEEKIGYGYGVCISNEPLLNIGHPGKGLGFGSYKFYVPDTDLSVIVLQNLFYDDSEIFFHFEKEIRKIVLNSSLVK</sequence>
<dbReference type="Gene3D" id="3.40.710.10">
    <property type="entry name" value="DD-peptidase/beta-lactamase superfamily"/>
    <property type="match status" value="1"/>
</dbReference>
<gene>
    <name evidence="2" type="ORF">GCM10009117_05140</name>
</gene>
<dbReference type="SUPFAM" id="SSF56601">
    <property type="entry name" value="beta-lactamase/transpeptidase-like"/>
    <property type="match status" value="1"/>
</dbReference>
<dbReference type="PANTHER" id="PTHR46825:SF9">
    <property type="entry name" value="BETA-LACTAMASE-RELATED DOMAIN-CONTAINING PROTEIN"/>
    <property type="match status" value="1"/>
</dbReference>
<protein>
    <recommendedName>
        <fullName evidence="1">Beta-lactamase-related domain-containing protein</fullName>
    </recommendedName>
</protein>
<dbReference type="InterPro" id="IPR012338">
    <property type="entry name" value="Beta-lactam/transpept-like"/>
</dbReference>
<dbReference type="Pfam" id="PF00144">
    <property type="entry name" value="Beta-lactamase"/>
    <property type="match status" value="1"/>
</dbReference>
<reference evidence="2 3" key="1">
    <citation type="journal article" date="2019" name="Int. J. Syst. Evol. Microbiol.">
        <title>The Global Catalogue of Microorganisms (GCM) 10K type strain sequencing project: providing services to taxonomists for standard genome sequencing and annotation.</title>
        <authorList>
            <consortium name="The Broad Institute Genomics Platform"/>
            <consortium name="The Broad Institute Genome Sequencing Center for Infectious Disease"/>
            <person name="Wu L."/>
            <person name="Ma J."/>
        </authorList>
    </citation>
    <scope>NUCLEOTIDE SEQUENCE [LARGE SCALE GENOMIC DNA]</scope>
    <source>
        <strain evidence="2 3">JCM 16082</strain>
    </source>
</reference>
<dbReference type="Proteomes" id="UP001500507">
    <property type="component" value="Unassembled WGS sequence"/>
</dbReference>
<organism evidence="2 3">
    <name type="scientific">Gangjinia marincola</name>
    <dbReference type="NCBI Taxonomy" id="578463"/>
    <lineage>
        <taxon>Bacteria</taxon>
        <taxon>Pseudomonadati</taxon>
        <taxon>Bacteroidota</taxon>
        <taxon>Flavobacteriia</taxon>
        <taxon>Flavobacteriales</taxon>
        <taxon>Flavobacteriaceae</taxon>
        <taxon>Gangjinia</taxon>
    </lineage>
</organism>
<evidence type="ECO:0000313" key="2">
    <source>
        <dbReference type="EMBL" id="GAA0871368.1"/>
    </source>
</evidence>
<evidence type="ECO:0000259" key="1">
    <source>
        <dbReference type="Pfam" id="PF00144"/>
    </source>
</evidence>
<dbReference type="EMBL" id="BAAAFG010000002">
    <property type="protein sequence ID" value="GAA0871368.1"/>
    <property type="molecule type" value="Genomic_DNA"/>
</dbReference>
<dbReference type="InterPro" id="IPR001466">
    <property type="entry name" value="Beta-lactam-related"/>
</dbReference>
<name>A0ABN1ME32_9FLAO</name>
<accession>A0ABN1ME32</accession>
<feature type="domain" description="Beta-lactamase-related" evidence="1">
    <location>
        <begin position="56"/>
        <end position="346"/>
    </location>
</feature>
<proteinExistence type="predicted"/>